<feature type="region of interest" description="Disordered" evidence="1">
    <location>
        <begin position="570"/>
        <end position="689"/>
    </location>
</feature>
<feature type="compositionally biased region" description="Polar residues" evidence="1">
    <location>
        <begin position="658"/>
        <end position="676"/>
    </location>
</feature>
<feature type="compositionally biased region" description="Polar residues" evidence="1">
    <location>
        <begin position="435"/>
        <end position="451"/>
    </location>
</feature>
<organism evidence="2 3">
    <name type="scientific">Lunasporangiospora selenospora</name>
    <dbReference type="NCBI Taxonomy" id="979761"/>
    <lineage>
        <taxon>Eukaryota</taxon>
        <taxon>Fungi</taxon>
        <taxon>Fungi incertae sedis</taxon>
        <taxon>Mucoromycota</taxon>
        <taxon>Mortierellomycotina</taxon>
        <taxon>Mortierellomycetes</taxon>
        <taxon>Mortierellales</taxon>
        <taxon>Mortierellaceae</taxon>
        <taxon>Lunasporangiospora</taxon>
    </lineage>
</organism>
<evidence type="ECO:0000313" key="3">
    <source>
        <dbReference type="Proteomes" id="UP000780801"/>
    </source>
</evidence>
<feature type="compositionally biased region" description="Low complexity" evidence="1">
    <location>
        <begin position="347"/>
        <end position="377"/>
    </location>
</feature>
<dbReference type="EMBL" id="JAABOA010000365">
    <property type="protein sequence ID" value="KAF9584642.1"/>
    <property type="molecule type" value="Genomic_DNA"/>
</dbReference>
<feature type="region of interest" description="Disordered" evidence="1">
    <location>
        <begin position="132"/>
        <end position="161"/>
    </location>
</feature>
<feature type="compositionally biased region" description="Polar residues" evidence="1">
    <location>
        <begin position="713"/>
        <end position="725"/>
    </location>
</feature>
<dbReference type="OrthoDB" id="2448351at2759"/>
<feature type="compositionally biased region" description="Polar residues" evidence="1">
    <location>
        <begin position="135"/>
        <end position="161"/>
    </location>
</feature>
<feature type="compositionally biased region" description="Low complexity" evidence="1">
    <location>
        <begin position="490"/>
        <end position="510"/>
    </location>
</feature>
<feature type="region of interest" description="Disordered" evidence="1">
    <location>
        <begin position="181"/>
        <end position="211"/>
    </location>
</feature>
<feature type="region of interest" description="Disordered" evidence="1">
    <location>
        <begin position="52"/>
        <end position="95"/>
    </location>
</feature>
<comment type="caution">
    <text evidence="2">The sequence shown here is derived from an EMBL/GenBank/DDBJ whole genome shotgun (WGS) entry which is preliminary data.</text>
</comment>
<feature type="region of interest" description="Disordered" evidence="1">
    <location>
        <begin position="925"/>
        <end position="988"/>
    </location>
</feature>
<gene>
    <name evidence="2" type="ORF">BGW38_005745</name>
</gene>
<evidence type="ECO:0000313" key="2">
    <source>
        <dbReference type="EMBL" id="KAF9584642.1"/>
    </source>
</evidence>
<feature type="compositionally biased region" description="Pro residues" evidence="1">
    <location>
        <begin position="594"/>
        <end position="603"/>
    </location>
</feature>
<feature type="region of interest" description="Disordered" evidence="1">
    <location>
        <begin position="341"/>
        <end position="384"/>
    </location>
</feature>
<accession>A0A9P6G058</accession>
<dbReference type="Proteomes" id="UP000780801">
    <property type="component" value="Unassembled WGS sequence"/>
</dbReference>
<sequence length="1079" mass="112034">MTRPSARLSPPTSSTTTITSSSATAPVSASASTTAPVSSLAATAIAVTAALSDRPHPYPTPSASPALSPSSPSPVHHHHHHHHHHHRPTSTSPALSLKTATLTQHGKPVLLHDSTLSLPLGTALTFSPGHAFASSGPTGSSANTSRHGNINNGSGASSTSRFRLPLGQSILGHLLAAHRPRRDHDKLGHDASLSLETIRPKESQRRSGLPSGWMLGLSKSTAAASSASALQLQLQQQECAMGGGMAPQVPTPTPGNPNPTGSIHASTLHPSHVLENGDIHERRSRMLPSVWLESVLSGLARPDLATTVQPHYATLPRVHWNDEPTAASRPVFPGLGVDATRQHQRLQQQQQQQQQQQPTLTTASMPASASASTLAPAKDSRSLGRRGSACELALGGDVKDIFQQNRSKTLSEAAFAATIAPIRDTVRKRSLDVNQLASKQDNSSCSSNDGRGTNEGRKDLLSPSSPISSATAMAQDVSARLPNVDVTKGASSSISAPASASTSSTTTTTTRGRFIIESSSSNPPPFRTRTLSTTSINAGSAAQSPVVATPITAASSPSTLSNLMTLSASSTGSNTAAVRSYSAPPRSLNDASLPPSPMLPPSSPNLGPASGIYAHGNNNCNTPPISIPRGNSVSSNISNSSSGSSSGGSSSHGKSNHQRTQSGSSIHSVTSNSSRRSQVIIPPPTSTSSFQFTSFSSIVPSSVGNGSHPGVCRSSSSGNIRNLSIQVPDDKHGTAMNREAGSRDGESFYLDPSTGAGRVHPLDETHVKPLGEAGSSSNDTNDQHHQTMNRVYPHQDAESPHGETGQSMVSSTPNFSCSSVSSTSSVGSCAFGRAGGEPPHRSGPNSLLTGGENGLLAQKEGYFRQRSLSATTFESSRPGHIQTPVPLPQRSPSPLPVSLQPQACQHTSSGTALQKTQWMDRPIRRTHGSVSTPTSIAPCPERRCSTPVAGSSGRANSGQSVLENAQRSSSYDSATVGSNGSRVLSGSPHVHLHHLHHGETLTPTSATPTTPTSDVVMVKKSATGRMFTVERAIPASPTKCSRFIVVSATDEICTSTPTVSSPAPPTTPLTTVTNSDDFL</sequence>
<feature type="compositionally biased region" description="Low complexity" evidence="1">
    <location>
        <begin position="630"/>
        <end position="653"/>
    </location>
</feature>
<feature type="compositionally biased region" description="Basic and acidic residues" evidence="1">
    <location>
        <begin position="760"/>
        <end position="769"/>
    </location>
</feature>
<name>A0A9P6G058_9FUNG</name>
<feature type="compositionally biased region" description="Basic residues" evidence="1">
    <location>
        <begin position="75"/>
        <end position="88"/>
    </location>
</feature>
<dbReference type="AlphaFoldDB" id="A0A9P6G058"/>
<feature type="region of interest" description="Disordered" evidence="1">
    <location>
        <begin position="1"/>
        <end position="38"/>
    </location>
</feature>
<feature type="region of interest" description="Disordered" evidence="1">
    <location>
        <begin position="831"/>
        <end position="852"/>
    </location>
</feature>
<feature type="region of interest" description="Disordered" evidence="1">
    <location>
        <begin position="1056"/>
        <end position="1079"/>
    </location>
</feature>
<feature type="compositionally biased region" description="Low complexity" evidence="1">
    <location>
        <begin position="63"/>
        <end position="74"/>
    </location>
</feature>
<feature type="region of interest" description="Disordered" evidence="1">
    <location>
        <begin position="702"/>
        <end position="817"/>
    </location>
</feature>
<protein>
    <submittedName>
        <fullName evidence="2">Uncharacterized protein</fullName>
    </submittedName>
</protein>
<feature type="region of interest" description="Disordered" evidence="1">
    <location>
        <begin position="435"/>
        <end position="473"/>
    </location>
</feature>
<reference evidence="2" key="1">
    <citation type="journal article" date="2020" name="Fungal Divers.">
        <title>Resolving the Mortierellaceae phylogeny through synthesis of multi-gene phylogenetics and phylogenomics.</title>
        <authorList>
            <person name="Vandepol N."/>
            <person name="Liber J."/>
            <person name="Desiro A."/>
            <person name="Na H."/>
            <person name="Kennedy M."/>
            <person name="Barry K."/>
            <person name="Grigoriev I.V."/>
            <person name="Miller A.N."/>
            <person name="O'Donnell K."/>
            <person name="Stajich J.E."/>
            <person name="Bonito G."/>
        </authorList>
    </citation>
    <scope>NUCLEOTIDE SEQUENCE</scope>
    <source>
        <strain evidence="2">KOD1015</strain>
    </source>
</reference>
<proteinExistence type="predicted"/>
<feature type="compositionally biased region" description="Polar residues" evidence="1">
    <location>
        <begin position="462"/>
        <end position="472"/>
    </location>
</feature>
<evidence type="ECO:0000256" key="1">
    <source>
        <dbReference type="SAM" id="MobiDB-lite"/>
    </source>
</evidence>
<keyword evidence="3" id="KW-1185">Reference proteome</keyword>
<feature type="region of interest" description="Disordered" evidence="1">
    <location>
        <begin position="488"/>
        <end position="531"/>
    </location>
</feature>
<feature type="compositionally biased region" description="Polar residues" evidence="1">
    <location>
        <begin position="953"/>
        <end position="982"/>
    </location>
</feature>